<sequence>MPSNHSGVLQPRTPTSAKNLSAGLGLSDDEVHGRVHQQSKQQCLRQVPQRASFLCYPYLRTKSDDRHKQSSTQSTGFASCINNRILMLSVSYLTWASWLSVSSLPHSTRPSSTTPRCVWHAPFTVHWVLPGCSSLFALLTATVDDLSMLSTTTSVLRRVLTVNLSLISSPAAALILGIILTGIALYHIITDELIVHQVFFGVSVTVNGIRTLQLIRTRTAEGSAARAQIWGMVRLGAHLGTIAFGKVAVIAEGDPAIPEALCSLRSSPTLGDQPLSVYRTFLNIRAAILASAESAELAFENIHPTVGSAVYDALLEDPDIENLAPRMTYNSSSNTSSARVMPVRVLDVPQAWLAKELRAMCMANFLSGPESNHFDSFVGTSFQDFVAPYAGSRKHPDWALIPNADALPSIVAESGWSDCWPKLITEMEMWLQGGRPNVQLVLLFKWSKRVNNNVVGEVRLYHQGAAGNSTEKFRASIFPIGQDGPAGIPITRGEIFGVSGVFPGQNATNVWTLSITRLQ</sequence>
<feature type="region of interest" description="Disordered" evidence="7">
    <location>
        <begin position="1"/>
        <end position="24"/>
    </location>
</feature>
<keyword evidence="10" id="KW-1185">Reference proteome</keyword>
<dbReference type="GeneID" id="38117434"/>
<evidence type="ECO:0000256" key="8">
    <source>
        <dbReference type="SAM" id="Phobius"/>
    </source>
</evidence>
<dbReference type="AlphaFoldDB" id="A0A3D8RK27"/>
<evidence type="ECO:0000313" key="9">
    <source>
        <dbReference type="EMBL" id="RDW74402.1"/>
    </source>
</evidence>
<dbReference type="GO" id="GO:0016020">
    <property type="term" value="C:membrane"/>
    <property type="evidence" value="ECO:0007669"/>
    <property type="project" value="UniProtKB-SubCell"/>
</dbReference>
<evidence type="ECO:0000256" key="6">
    <source>
        <dbReference type="ARBA" id="ARBA00023136"/>
    </source>
</evidence>
<evidence type="ECO:0000313" key="10">
    <source>
        <dbReference type="Proteomes" id="UP000256690"/>
    </source>
</evidence>
<organism evidence="9 10">
    <name type="scientific">Aspergillus mulundensis</name>
    <dbReference type="NCBI Taxonomy" id="1810919"/>
    <lineage>
        <taxon>Eukaryota</taxon>
        <taxon>Fungi</taxon>
        <taxon>Dikarya</taxon>
        <taxon>Ascomycota</taxon>
        <taxon>Pezizomycotina</taxon>
        <taxon>Eurotiomycetes</taxon>
        <taxon>Eurotiomycetidae</taxon>
        <taxon>Eurotiales</taxon>
        <taxon>Aspergillaceae</taxon>
        <taxon>Aspergillus</taxon>
        <taxon>Aspergillus subgen. Nidulantes</taxon>
    </lineage>
</organism>
<dbReference type="Pfam" id="PF05875">
    <property type="entry name" value="Ceramidase"/>
    <property type="match status" value="1"/>
</dbReference>
<reference evidence="9 10" key="1">
    <citation type="journal article" date="2018" name="IMA Fungus">
        <title>IMA Genome-F 9: Draft genome sequence of Annulohypoxylon stygium, Aspergillus mulundensis, Berkeleyomyces basicola (syn. Thielaviopsis basicola), Ceratocystis smalleyi, two Cercospora beticola strains, Coleophoma cylindrospora, Fusarium fracticaudum, Phialophora cf. hyalina, and Morchella septimelata.</title>
        <authorList>
            <person name="Wingfield B.D."/>
            <person name="Bills G.F."/>
            <person name="Dong Y."/>
            <person name="Huang W."/>
            <person name="Nel W.J."/>
            <person name="Swalarsk-Parry B.S."/>
            <person name="Vaghefi N."/>
            <person name="Wilken P.M."/>
            <person name="An Z."/>
            <person name="de Beer Z.W."/>
            <person name="De Vos L."/>
            <person name="Chen L."/>
            <person name="Duong T.A."/>
            <person name="Gao Y."/>
            <person name="Hammerbacher A."/>
            <person name="Kikkert J.R."/>
            <person name="Li Y."/>
            <person name="Li H."/>
            <person name="Li K."/>
            <person name="Li Q."/>
            <person name="Liu X."/>
            <person name="Ma X."/>
            <person name="Naidoo K."/>
            <person name="Pethybridge S.J."/>
            <person name="Sun J."/>
            <person name="Steenkamp E.T."/>
            <person name="van der Nest M.A."/>
            <person name="van Wyk S."/>
            <person name="Wingfield M.J."/>
            <person name="Xiong C."/>
            <person name="Yue Q."/>
            <person name="Zhang X."/>
        </authorList>
    </citation>
    <scope>NUCLEOTIDE SEQUENCE [LARGE SCALE GENOMIC DNA]</scope>
    <source>
        <strain evidence="9 10">DSM 5745</strain>
    </source>
</reference>
<dbReference type="Proteomes" id="UP000256690">
    <property type="component" value="Unassembled WGS sequence"/>
</dbReference>
<dbReference type="InterPro" id="IPR008901">
    <property type="entry name" value="ACER"/>
</dbReference>
<evidence type="ECO:0000256" key="2">
    <source>
        <dbReference type="ARBA" id="ARBA00009780"/>
    </source>
</evidence>
<comment type="similarity">
    <text evidence="2">Belongs to the alkaline ceramidase family.</text>
</comment>
<gene>
    <name evidence="9" type="ORF">DSM5745_07064</name>
</gene>
<protein>
    <submittedName>
        <fullName evidence="9">Uncharacterized protein</fullName>
    </submittedName>
</protein>
<evidence type="ECO:0000256" key="3">
    <source>
        <dbReference type="ARBA" id="ARBA00022692"/>
    </source>
</evidence>
<comment type="subcellular location">
    <subcellularLocation>
        <location evidence="1">Membrane</location>
        <topology evidence="1">Multi-pass membrane protein</topology>
    </subcellularLocation>
</comment>
<feature type="transmembrane region" description="Helical" evidence="8">
    <location>
        <begin position="164"/>
        <end position="189"/>
    </location>
</feature>
<proteinExistence type="inferred from homology"/>
<evidence type="ECO:0000256" key="7">
    <source>
        <dbReference type="SAM" id="MobiDB-lite"/>
    </source>
</evidence>
<keyword evidence="3 8" id="KW-0812">Transmembrane</keyword>
<evidence type="ECO:0000256" key="4">
    <source>
        <dbReference type="ARBA" id="ARBA00022801"/>
    </source>
</evidence>
<dbReference type="GO" id="GO:0006672">
    <property type="term" value="P:ceramide metabolic process"/>
    <property type="evidence" value="ECO:0007669"/>
    <property type="project" value="InterPro"/>
</dbReference>
<name>A0A3D8RK27_9EURO</name>
<dbReference type="GO" id="GO:0016811">
    <property type="term" value="F:hydrolase activity, acting on carbon-nitrogen (but not peptide) bonds, in linear amides"/>
    <property type="evidence" value="ECO:0007669"/>
    <property type="project" value="InterPro"/>
</dbReference>
<dbReference type="RefSeq" id="XP_026602170.1">
    <property type="nucleotide sequence ID" value="XM_026749080.1"/>
</dbReference>
<feature type="compositionally biased region" description="Polar residues" evidence="7">
    <location>
        <begin position="1"/>
        <end position="19"/>
    </location>
</feature>
<accession>A0A3D8RK27</accession>
<dbReference type="OrthoDB" id="76567at2759"/>
<evidence type="ECO:0000256" key="1">
    <source>
        <dbReference type="ARBA" id="ARBA00004141"/>
    </source>
</evidence>
<keyword evidence="4" id="KW-0378">Hydrolase</keyword>
<evidence type="ECO:0000256" key="5">
    <source>
        <dbReference type="ARBA" id="ARBA00022989"/>
    </source>
</evidence>
<dbReference type="EMBL" id="PVWQ01000008">
    <property type="protein sequence ID" value="RDW74402.1"/>
    <property type="molecule type" value="Genomic_DNA"/>
</dbReference>
<keyword evidence="6 8" id="KW-0472">Membrane</keyword>
<comment type="caution">
    <text evidence="9">The sequence shown here is derived from an EMBL/GenBank/DDBJ whole genome shotgun (WGS) entry which is preliminary data.</text>
</comment>
<keyword evidence="5 8" id="KW-1133">Transmembrane helix</keyword>